<dbReference type="CDD" id="cd02588">
    <property type="entry name" value="HAD_L2-DEX"/>
    <property type="match status" value="1"/>
</dbReference>
<dbReference type="GeneID" id="77462349"/>
<accession>A0A380LRI3</accession>
<dbReference type="EC" id="3.8.1.2" evidence="2"/>
<dbReference type="PANTHER" id="PTHR43316">
    <property type="entry name" value="HYDROLASE, HALOACID DELAHOGENASE-RELATED"/>
    <property type="match status" value="1"/>
</dbReference>
<dbReference type="SFLD" id="SFLDG01129">
    <property type="entry name" value="C1.5:_HAD__Beta-PGM__Phosphata"/>
    <property type="match status" value="1"/>
</dbReference>
<reference evidence="2 3" key="1">
    <citation type="submission" date="2018-06" db="EMBL/GenBank/DDBJ databases">
        <authorList>
            <consortium name="Pathogen Informatics"/>
            <person name="Doyle S."/>
        </authorList>
    </citation>
    <scope>NUCLEOTIDE SEQUENCE [LARGE SCALE GENOMIC DNA]</scope>
    <source>
        <strain evidence="2 3">NCTC11087</strain>
    </source>
</reference>
<dbReference type="EMBL" id="UHFX01000003">
    <property type="protein sequence ID" value="SUO04476.1"/>
    <property type="molecule type" value="Genomic_DNA"/>
</dbReference>
<dbReference type="Gene3D" id="3.40.50.1000">
    <property type="entry name" value="HAD superfamily/HAD-like"/>
    <property type="match status" value="1"/>
</dbReference>
<dbReference type="PANTHER" id="PTHR43316:SF3">
    <property type="entry name" value="HALOACID DEHALOGENASE, TYPE II (AFU_ORTHOLOGUE AFUA_2G07750)-RELATED"/>
    <property type="match status" value="1"/>
</dbReference>
<protein>
    <submittedName>
        <fullName evidence="2">(S)-2-haloacid dehalogenase 4A</fullName>
        <ecNumber evidence="2">3.8.1.2</ecNumber>
    </submittedName>
</protein>
<dbReference type="Proteomes" id="UP000255523">
    <property type="component" value="Unassembled WGS sequence"/>
</dbReference>
<dbReference type="PRINTS" id="PR00413">
    <property type="entry name" value="HADHALOGNASE"/>
</dbReference>
<keyword evidence="3" id="KW-1185">Reference proteome</keyword>
<dbReference type="InterPro" id="IPR036412">
    <property type="entry name" value="HAD-like_sf"/>
</dbReference>
<evidence type="ECO:0000256" key="1">
    <source>
        <dbReference type="ARBA" id="ARBA00022801"/>
    </source>
</evidence>
<organism evidence="2 3">
    <name type="scientific">Faecalicoccus pleomorphus</name>
    <dbReference type="NCBI Taxonomy" id="1323"/>
    <lineage>
        <taxon>Bacteria</taxon>
        <taxon>Bacillati</taxon>
        <taxon>Bacillota</taxon>
        <taxon>Erysipelotrichia</taxon>
        <taxon>Erysipelotrichales</taxon>
        <taxon>Erysipelotrichaceae</taxon>
        <taxon>Faecalicoccus</taxon>
    </lineage>
</organism>
<dbReference type="InterPro" id="IPR006328">
    <property type="entry name" value="2-HAD"/>
</dbReference>
<dbReference type="AlphaFoldDB" id="A0A380LRI3"/>
<dbReference type="SUPFAM" id="SSF56784">
    <property type="entry name" value="HAD-like"/>
    <property type="match status" value="1"/>
</dbReference>
<gene>
    <name evidence="2" type="primary">hdl IVa</name>
    <name evidence="2" type="ORF">NCTC11087_01394</name>
</gene>
<dbReference type="InterPro" id="IPR023214">
    <property type="entry name" value="HAD_sf"/>
</dbReference>
<dbReference type="Gene3D" id="1.10.150.750">
    <property type="match status" value="1"/>
</dbReference>
<dbReference type="InterPro" id="IPR051540">
    <property type="entry name" value="S-2-haloacid_dehalogenase"/>
</dbReference>
<dbReference type="RefSeq" id="WP_022789527.1">
    <property type="nucleotide sequence ID" value="NZ_UHFX01000003.1"/>
</dbReference>
<proteinExistence type="predicted"/>
<sequence>MRDSLTFDCYGTLLDTSPLYDFIGNVAQNHGLSSQKAIYVFSSYEDRLMYGHDFMPYEKLLKEVLAYCDMEMNSDIFAKKYDDVIKIHRDFKPFPDVLPALRQLKQKGYELLVLSNSTHAFMKWHMEKLENLLDDSFVAEDAKCYKPTLSFFQQAEEKFLIKEKKHCHIAKGYWWDMVPAKKLGWNKIWVNRTGLLQGRESEQPYITVSDLLELPQL</sequence>
<dbReference type="Pfam" id="PF00702">
    <property type="entry name" value="Hydrolase"/>
    <property type="match status" value="1"/>
</dbReference>
<dbReference type="SFLD" id="SFLDS00003">
    <property type="entry name" value="Haloacid_Dehalogenase"/>
    <property type="match status" value="1"/>
</dbReference>
<evidence type="ECO:0000313" key="2">
    <source>
        <dbReference type="EMBL" id="SUO04476.1"/>
    </source>
</evidence>
<name>A0A380LRI3_9FIRM</name>
<keyword evidence="1 2" id="KW-0378">Hydrolase</keyword>
<dbReference type="InterPro" id="IPR006439">
    <property type="entry name" value="HAD-SF_hydro_IA"/>
</dbReference>
<evidence type="ECO:0000313" key="3">
    <source>
        <dbReference type="Proteomes" id="UP000255523"/>
    </source>
</evidence>
<dbReference type="GO" id="GO:0018784">
    <property type="term" value="F:(S)-2-haloacid dehalogenase activity"/>
    <property type="evidence" value="ECO:0007669"/>
    <property type="project" value="UniProtKB-EC"/>
</dbReference>
<dbReference type="OrthoDB" id="264363at2"/>